<dbReference type="NCBIfam" id="TIGR03930">
    <property type="entry name" value="WXG100_ESAT6"/>
    <property type="match status" value="1"/>
</dbReference>
<gene>
    <name evidence="2" type="ORF">ABZ510_03215</name>
</gene>
<dbReference type="RefSeq" id="WP_356958528.1">
    <property type="nucleotide sequence ID" value="NZ_JBEYBD010000013.1"/>
</dbReference>
<comment type="similarity">
    <text evidence="1">Belongs to the WXG100 family.</text>
</comment>
<dbReference type="Proteomes" id="UP001550628">
    <property type="component" value="Unassembled WGS sequence"/>
</dbReference>
<evidence type="ECO:0000313" key="3">
    <source>
        <dbReference type="Proteomes" id="UP001550628"/>
    </source>
</evidence>
<sequence length="99" mass="10851">MSSQFSVDLERLDDLVARLSNLSGFIVERLDEIDDRVASLAGTGWEGLAAQAYVVAHGQWTTGAREFADGVREMSEAARDAHTRYTEAIDVNFRMLSGG</sequence>
<comment type="caution">
    <text evidence="2">The sequence shown here is derived from an EMBL/GenBank/DDBJ whole genome shotgun (WGS) entry which is preliminary data.</text>
</comment>
<protein>
    <recommendedName>
        <fullName evidence="1">ESAT-6-like protein</fullName>
    </recommendedName>
</protein>
<dbReference type="InterPro" id="IPR010310">
    <property type="entry name" value="T7SS_ESAT-6-like"/>
</dbReference>
<name>A0ABV2WIZ3_9NOCA</name>
<dbReference type="SUPFAM" id="SSF140453">
    <property type="entry name" value="EsxAB dimer-like"/>
    <property type="match status" value="1"/>
</dbReference>
<evidence type="ECO:0000313" key="2">
    <source>
        <dbReference type="EMBL" id="MEU1950846.1"/>
    </source>
</evidence>
<evidence type="ECO:0000256" key="1">
    <source>
        <dbReference type="RuleBase" id="RU362001"/>
    </source>
</evidence>
<dbReference type="InterPro" id="IPR036689">
    <property type="entry name" value="ESAT-6-like_sf"/>
</dbReference>
<organism evidence="2 3">
    <name type="scientific">Nocardia rhamnosiphila</name>
    <dbReference type="NCBI Taxonomy" id="426716"/>
    <lineage>
        <taxon>Bacteria</taxon>
        <taxon>Bacillati</taxon>
        <taxon>Actinomycetota</taxon>
        <taxon>Actinomycetes</taxon>
        <taxon>Mycobacteriales</taxon>
        <taxon>Nocardiaceae</taxon>
        <taxon>Nocardia</taxon>
    </lineage>
</organism>
<reference evidence="2 3" key="1">
    <citation type="submission" date="2024-06" db="EMBL/GenBank/DDBJ databases">
        <title>The Natural Products Discovery Center: Release of the First 8490 Sequenced Strains for Exploring Actinobacteria Biosynthetic Diversity.</title>
        <authorList>
            <person name="Kalkreuter E."/>
            <person name="Kautsar S.A."/>
            <person name="Yang D."/>
            <person name="Bader C.D."/>
            <person name="Teijaro C.N."/>
            <person name="Fluegel L."/>
            <person name="Davis C.M."/>
            <person name="Simpson J.R."/>
            <person name="Lauterbach L."/>
            <person name="Steele A.D."/>
            <person name="Gui C."/>
            <person name="Meng S."/>
            <person name="Li G."/>
            <person name="Viehrig K."/>
            <person name="Ye F."/>
            <person name="Su P."/>
            <person name="Kiefer A.F."/>
            <person name="Nichols A."/>
            <person name="Cepeda A.J."/>
            <person name="Yan W."/>
            <person name="Fan B."/>
            <person name="Jiang Y."/>
            <person name="Adhikari A."/>
            <person name="Zheng C.-J."/>
            <person name="Schuster L."/>
            <person name="Cowan T.M."/>
            <person name="Smanski M.J."/>
            <person name="Chevrette M.G."/>
            <person name="De Carvalho L.P.S."/>
            <person name="Shen B."/>
        </authorList>
    </citation>
    <scope>NUCLEOTIDE SEQUENCE [LARGE SCALE GENOMIC DNA]</scope>
    <source>
        <strain evidence="2 3">NPDC019708</strain>
    </source>
</reference>
<accession>A0ABV2WIZ3</accession>
<dbReference type="Pfam" id="PF06013">
    <property type="entry name" value="WXG100"/>
    <property type="match status" value="1"/>
</dbReference>
<dbReference type="EMBL" id="JBEYBF010000002">
    <property type="protein sequence ID" value="MEU1950846.1"/>
    <property type="molecule type" value="Genomic_DNA"/>
</dbReference>
<proteinExistence type="inferred from homology"/>
<keyword evidence="3" id="KW-1185">Reference proteome</keyword>
<dbReference type="Gene3D" id="1.10.287.1060">
    <property type="entry name" value="ESAT-6-like"/>
    <property type="match status" value="1"/>
</dbReference>